<dbReference type="GO" id="GO:0008781">
    <property type="term" value="F:N-acylneuraminate cytidylyltransferase activity"/>
    <property type="evidence" value="ECO:0007669"/>
    <property type="project" value="TreeGrafter"/>
</dbReference>
<dbReference type="SUPFAM" id="SSF53448">
    <property type="entry name" value="Nucleotide-diphospho-sugar transferases"/>
    <property type="match status" value="1"/>
</dbReference>
<dbReference type="InterPro" id="IPR029044">
    <property type="entry name" value="Nucleotide-diphossugar_trans"/>
</dbReference>
<reference evidence="1" key="1">
    <citation type="submission" date="2020-11" db="EMBL/GenBank/DDBJ databases">
        <authorList>
            <person name="Tran Van P."/>
        </authorList>
    </citation>
    <scope>NUCLEOTIDE SEQUENCE</scope>
</reference>
<dbReference type="PANTHER" id="PTHR21485:SF3">
    <property type="entry name" value="N-ACYLNEURAMINATE CYTIDYLYLTRANSFERASE"/>
    <property type="match status" value="1"/>
</dbReference>
<dbReference type="EMBL" id="OB660732">
    <property type="protein sequence ID" value="CAD7226057.1"/>
    <property type="molecule type" value="Genomic_DNA"/>
</dbReference>
<proteinExistence type="predicted"/>
<dbReference type="AlphaFoldDB" id="A0A7R8W7Z5"/>
<dbReference type="Gene3D" id="3.90.550.10">
    <property type="entry name" value="Spore Coat Polysaccharide Biosynthesis Protein SpsA, Chain A"/>
    <property type="match status" value="1"/>
</dbReference>
<dbReference type="CDD" id="cd02513">
    <property type="entry name" value="CMP-NeuAc_Synthase"/>
    <property type="match status" value="1"/>
</dbReference>
<evidence type="ECO:0000313" key="1">
    <source>
        <dbReference type="EMBL" id="CAD7226057.1"/>
    </source>
</evidence>
<organism evidence="1">
    <name type="scientific">Cyprideis torosa</name>
    <dbReference type="NCBI Taxonomy" id="163714"/>
    <lineage>
        <taxon>Eukaryota</taxon>
        <taxon>Metazoa</taxon>
        <taxon>Ecdysozoa</taxon>
        <taxon>Arthropoda</taxon>
        <taxon>Crustacea</taxon>
        <taxon>Oligostraca</taxon>
        <taxon>Ostracoda</taxon>
        <taxon>Podocopa</taxon>
        <taxon>Podocopida</taxon>
        <taxon>Cytherocopina</taxon>
        <taxon>Cytheroidea</taxon>
        <taxon>Cytherideidae</taxon>
        <taxon>Cyprideis</taxon>
    </lineage>
</organism>
<protein>
    <submittedName>
        <fullName evidence="1">Uncharacterized protein</fullName>
    </submittedName>
</protein>
<sequence length="229" mass="26014">MGIRWECRYPLTGLSSVWVSTDNEAIAAVAKAYGAQVHWRAPYTATDTASSLLAIREFLGYHPEVDYVAYVQTTSPMARPDFLQEACQKIYEGWDAVFSVQRLHKFTWKETTGDEVTEPLNFNPAKRPRRQEWGGMMIENGMFYFSKASIVMKDHYQTGRVTYIEIPPEYSIEIDAPFELHLAEQSIFFLEDEMVKQGCLKPIRKSKDSVAPCHVSAIVASKSNAPSEI</sequence>
<name>A0A7R8W7Z5_9CRUS</name>
<gene>
    <name evidence="1" type="ORF">CTOB1V02_LOCUS3983</name>
</gene>
<dbReference type="InterPro" id="IPR050793">
    <property type="entry name" value="CMP-NeuNAc_synthase"/>
</dbReference>
<accession>A0A7R8W7Z5</accession>
<dbReference type="Pfam" id="PF02348">
    <property type="entry name" value="CTP_transf_3"/>
    <property type="match status" value="1"/>
</dbReference>
<dbReference type="PANTHER" id="PTHR21485">
    <property type="entry name" value="HAD SUPERFAMILY MEMBERS CMAS AND KDSC"/>
    <property type="match status" value="1"/>
</dbReference>
<dbReference type="InterPro" id="IPR003329">
    <property type="entry name" value="Cytidylyl_trans"/>
</dbReference>
<dbReference type="OrthoDB" id="10262032at2759"/>